<keyword evidence="1" id="KW-0378">Hydrolase</keyword>
<dbReference type="Pfam" id="PF00293">
    <property type="entry name" value="NUDIX"/>
    <property type="match status" value="1"/>
</dbReference>
<dbReference type="Proteomes" id="UP001235744">
    <property type="component" value="Chromosome"/>
</dbReference>
<dbReference type="PROSITE" id="PS51462">
    <property type="entry name" value="NUDIX"/>
    <property type="match status" value="1"/>
</dbReference>
<feature type="domain" description="Nudix hydrolase" evidence="2">
    <location>
        <begin position="6"/>
        <end position="155"/>
    </location>
</feature>
<dbReference type="PROSITE" id="PS00893">
    <property type="entry name" value="NUDIX_BOX"/>
    <property type="match status" value="1"/>
</dbReference>
<reference evidence="3 4" key="1">
    <citation type="submission" date="2023-03" db="EMBL/GenBank/DDBJ databases">
        <title>Isolation and description of six Streptomyces strains from soil environments, able to metabolize different microbial glucans.</title>
        <authorList>
            <person name="Widen T."/>
            <person name="Larsbrink J."/>
        </authorList>
    </citation>
    <scope>NUCLEOTIDE SEQUENCE [LARGE SCALE GENOMIC DNA]</scope>
    <source>
        <strain evidence="3 4">Alt2</strain>
    </source>
</reference>
<sequence>MTPRDPARRSAGLLLFRHRGTGFEILIGHMGGPFWARRESAAWSVPKGEYGPDEGAEAAARREFEEEFGHPVPDGAWLSLGESRQAGGKTVTVWAVEGDLDPAAAVPGTFTMEWPRGSGVQREFPEIDRFAWCTPETAAERLVKGQRIFVDRLRDHLSGGSGPSAPDDGA</sequence>
<evidence type="ECO:0000259" key="2">
    <source>
        <dbReference type="PROSITE" id="PS51462"/>
    </source>
</evidence>
<dbReference type="InterPro" id="IPR051325">
    <property type="entry name" value="Nudix_hydrolase_domain"/>
</dbReference>
<protein>
    <submittedName>
        <fullName evidence="3">NUDIX domain-containing protein</fullName>
    </submittedName>
</protein>
<evidence type="ECO:0000313" key="4">
    <source>
        <dbReference type="Proteomes" id="UP001235744"/>
    </source>
</evidence>
<dbReference type="CDD" id="cd04662">
    <property type="entry name" value="NUDIX_Hydrolase"/>
    <property type="match status" value="1"/>
</dbReference>
<dbReference type="InterPro" id="IPR000086">
    <property type="entry name" value="NUDIX_hydrolase_dom"/>
</dbReference>
<dbReference type="PANTHER" id="PTHR21340:SF7">
    <property type="entry name" value="NUDIX HYDROLASE DOMAIN-CONTAINING PROTEIN"/>
    <property type="match status" value="1"/>
</dbReference>
<proteinExistence type="predicted"/>
<dbReference type="EMBL" id="CP120988">
    <property type="protein sequence ID" value="WLQ61146.1"/>
    <property type="molecule type" value="Genomic_DNA"/>
</dbReference>
<dbReference type="RefSeq" id="WP_306068745.1">
    <property type="nucleotide sequence ID" value="NZ_CP120988.1"/>
</dbReference>
<organism evidence="3 4">
    <name type="scientific">Streptomyces poriferorum</name>
    <dbReference type="NCBI Taxonomy" id="2798799"/>
    <lineage>
        <taxon>Bacteria</taxon>
        <taxon>Bacillati</taxon>
        <taxon>Actinomycetota</taxon>
        <taxon>Actinomycetes</taxon>
        <taxon>Kitasatosporales</taxon>
        <taxon>Streptomycetaceae</taxon>
        <taxon>Streptomyces</taxon>
    </lineage>
</organism>
<evidence type="ECO:0000313" key="3">
    <source>
        <dbReference type="EMBL" id="WLQ61146.1"/>
    </source>
</evidence>
<dbReference type="InterPro" id="IPR020084">
    <property type="entry name" value="NUDIX_hydrolase_CS"/>
</dbReference>
<dbReference type="PANTHER" id="PTHR21340">
    <property type="entry name" value="DIADENOSINE 5,5-P1,P4-TETRAPHOSPHATE PYROPHOSPHOHYDROLASE MUTT"/>
    <property type="match status" value="1"/>
</dbReference>
<name>A0ABY9J0D0_9ACTN</name>
<accession>A0ABY9J0D0</accession>
<dbReference type="Gene3D" id="3.90.79.10">
    <property type="entry name" value="Nucleoside Triphosphate Pyrophosphohydrolase"/>
    <property type="match status" value="1"/>
</dbReference>
<dbReference type="SUPFAM" id="SSF55811">
    <property type="entry name" value="Nudix"/>
    <property type="match status" value="1"/>
</dbReference>
<gene>
    <name evidence="3" type="ORF">P8A19_39515</name>
</gene>
<keyword evidence="4" id="KW-1185">Reference proteome</keyword>
<dbReference type="InterPro" id="IPR015797">
    <property type="entry name" value="NUDIX_hydrolase-like_dom_sf"/>
</dbReference>
<evidence type="ECO:0000256" key="1">
    <source>
        <dbReference type="ARBA" id="ARBA00022801"/>
    </source>
</evidence>